<dbReference type="InterPro" id="IPR008733">
    <property type="entry name" value="PEX11"/>
</dbReference>
<gene>
    <name evidence="5" type="ORF">CCHLO57077_00017357</name>
</gene>
<organism evidence="5 6">
    <name type="scientific">Clonostachys chloroleuca</name>
    <dbReference type="NCBI Taxonomy" id="1926264"/>
    <lineage>
        <taxon>Eukaryota</taxon>
        <taxon>Fungi</taxon>
        <taxon>Dikarya</taxon>
        <taxon>Ascomycota</taxon>
        <taxon>Pezizomycotina</taxon>
        <taxon>Sordariomycetes</taxon>
        <taxon>Hypocreomycetidae</taxon>
        <taxon>Hypocreales</taxon>
        <taxon>Bionectriaceae</taxon>
        <taxon>Clonostachys</taxon>
    </lineage>
</organism>
<evidence type="ECO:0000313" key="6">
    <source>
        <dbReference type="Proteomes" id="UP001160390"/>
    </source>
</evidence>
<keyword evidence="6" id="KW-1185">Reference proteome</keyword>
<keyword evidence="3" id="KW-0576">Peroxisome</keyword>
<evidence type="ECO:0000256" key="3">
    <source>
        <dbReference type="ARBA" id="ARBA00023140"/>
    </source>
</evidence>
<evidence type="ECO:0000256" key="1">
    <source>
        <dbReference type="ARBA" id="ARBA00022593"/>
    </source>
</evidence>
<dbReference type="PANTHER" id="PTHR12652">
    <property type="entry name" value="PEROXISOMAL BIOGENESIS FACTOR 11"/>
    <property type="match status" value="1"/>
</dbReference>
<evidence type="ECO:0000256" key="2">
    <source>
        <dbReference type="ARBA" id="ARBA00023136"/>
    </source>
</evidence>
<dbReference type="EMBL" id="CABFNP030000418">
    <property type="protein sequence ID" value="CAI6013955.1"/>
    <property type="molecule type" value="Genomic_DNA"/>
</dbReference>
<dbReference type="GO" id="GO:0016559">
    <property type="term" value="P:peroxisome fission"/>
    <property type="evidence" value="ECO:0007669"/>
    <property type="project" value="InterPro"/>
</dbReference>
<name>A0AA35LP31_9HYPO</name>
<keyword evidence="2" id="KW-0472">Membrane</keyword>
<dbReference type="PANTHER" id="PTHR12652:SF50">
    <property type="entry name" value="PEROXIN 11"/>
    <property type="match status" value="1"/>
</dbReference>
<protein>
    <submittedName>
        <fullName evidence="5">Uncharacterized protein</fullName>
    </submittedName>
</protein>
<comment type="caution">
    <text evidence="5">The sequence shown here is derived from an EMBL/GenBank/DDBJ whole genome shotgun (WGS) entry which is preliminary data.</text>
</comment>
<evidence type="ECO:0000256" key="4">
    <source>
        <dbReference type="ARBA" id="ARBA00046271"/>
    </source>
</evidence>
<keyword evidence="1" id="KW-0962">Peroxisome biogenesis</keyword>
<accession>A0AA35LP31</accession>
<proteinExistence type="predicted"/>
<dbReference type="AlphaFoldDB" id="A0AA35LP31"/>
<sequence length="240" mass="27142">MVILNQSFPECYSRYLATTLGRDKLLRLVQYASQVCSWFLRIRGLDLAGCNRIKGHMALTRKVLRLGKTVDFWFAALDATKRAGTTGFAVPQFASITKSLSLMCYCTLDAATIPEAMGFPVRKHTKKLQKQATGFWCLAIVCSLVVRVHTLYTSPKVKKELVTEEAKKPETEQIKRFVSPFERLNESEEDEKDLHISDILPSVSLLFQWPLVLIVRPQDICVIYGFVFLVWGLSSPTTAC</sequence>
<comment type="subcellular location">
    <subcellularLocation>
        <location evidence="4">Peroxisome membrane</location>
    </subcellularLocation>
</comment>
<evidence type="ECO:0000313" key="5">
    <source>
        <dbReference type="EMBL" id="CAI6013955.1"/>
    </source>
</evidence>
<dbReference type="Pfam" id="PF05648">
    <property type="entry name" value="PEX11"/>
    <property type="match status" value="1"/>
</dbReference>
<dbReference type="Proteomes" id="UP001160390">
    <property type="component" value="Unassembled WGS sequence"/>
</dbReference>
<reference evidence="5" key="1">
    <citation type="submission" date="2023-01" db="EMBL/GenBank/DDBJ databases">
        <authorList>
            <person name="Piombo E."/>
        </authorList>
    </citation>
    <scope>NUCLEOTIDE SEQUENCE</scope>
</reference>
<dbReference type="GO" id="GO:0005778">
    <property type="term" value="C:peroxisomal membrane"/>
    <property type="evidence" value="ECO:0007669"/>
    <property type="project" value="UniProtKB-SubCell"/>
</dbReference>